<dbReference type="NCBIfam" id="TIGR03898">
    <property type="entry name" value="lanti_MRSA_kill"/>
    <property type="match status" value="1"/>
</dbReference>
<evidence type="ECO:0000313" key="1">
    <source>
        <dbReference type="EMBL" id="BCJ33290.1"/>
    </source>
</evidence>
<dbReference type="KEGG" id="atl:Athai_07930"/>
<accession>A0A7R7DKP7</accession>
<proteinExistence type="predicted"/>
<dbReference type="RefSeq" id="WP_203960207.1">
    <property type="nucleotide sequence ID" value="NZ_AP023355.1"/>
</dbReference>
<evidence type="ECO:0000313" key="2">
    <source>
        <dbReference type="Proteomes" id="UP000611640"/>
    </source>
</evidence>
<dbReference type="GO" id="GO:0042742">
    <property type="term" value="P:defense response to bacterium"/>
    <property type="evidence" value="ECO:0007669"/>
    <property type="project" value="InterPro"/>
</dbReference>
<keyword evidence="2" id="KW-1185">Reference proteome</keyword>
<name>A0A7R7DKP7_9ACTN</name>
<reference evidence="1 2" key="1">
    <citation type="submission" date="2020-08" db="EMBL/GenBank/DDBJ databases">
        <title>Whole genome shotgun sequence of Actinocatenispora thailandica NBRC 105041.</title>
        <authorList>
            <person name="Komaki H."/>
            <person name="Tamura T."/>
        </authorList>
    </citation>
    <scope>NUCLEOTIDE SEQUENCE [LARGE SCALE GENOMIC DNA]</scope>
    <source>
        <strain evidence="1 2">NBRC 105041</strain>
    </source>
</reference>
<protein>
    <recommendedName>
        <fullName evidence="3">Mersacidin/lichenicidin family type 2 lantibiotic</fullName>
    </recommendedName>
</protein>
<organism evidence="1 2">
    <name type="scientific">Actinocatenispora thailandica</name>
    <dbReference type="NCBI Taxonomy" id="227318"/>
    <lineage>
        <taxon>Bacteria</taxon>
        <taxon>Bacillati</taxon>
        <taxon>Actinomycetota</taxon>
        <taxon>Actinomycetes</taxon>
        <taxon>Micromonosporales</taxon>
        <taxon>Micromonosporaceae</taxon>
        <taxon>Actinocatenispora</taxon>
    </lineage>
</organism>
<gene>
    <name evidence="1" type="ORF">Athai_07930</name>
</gene>
<dbReference type="Proteomes" id="UP000611640">
    <property type="component" value="Chromosome"/>
</dbReference>
<dbReference type="InterPro" id="IPR027635">
    <property type="entry name" value="Lantibiotic2_lead_pep_dom"/>
</dbReference>
<dbReference type="AlphaFoldDB" id="A0A7R7DKP7"/>
<dbReference type="EMBL" id="AP023355">
    <property type="protein sequence ID" value="BCJ33290.1"/>
    <property type="molecule type" value="Genomic_DNA"/>
</dbReference>
<evidence type="ECO:0008006" key="3">
    <source>
        <dbReference type="Google" id="ProtNLM"/>
    </source>
</evidence>
<sequence>MSAEELVRAWRDEDFRLELESAVAHPAGEVDRELYVSTGAASTCNYASVTCSHICSCAI</sequence>